<feature type="transmembrane region" description="Helical" evidence="12">
    <location>
        <begin position="355"/>
        <end position="375"/>
    </location>
</feature>
<evidence type="ECO:0000256" key="4">
    <source>
        <dbReference type="ARBA" id="ARBA00022597"/>
    </source>
</evidence>
<dbReference type="InterPro" id="IPR018113">
    <property type="entry name" value="PTrfase_EIIB_Cys"/>
</dbReference>
<keyword evidence="3" id="KW-1003">Cell membrane</keyword>
<dbReference type="GO" id="GO:0090589">
    <property type="term" value="F:protein-phosphocysteine-trehalose phosphotransferase system transporter activity"/>
    <property type="evidence" value="ECO:0007669"/>
    <property type="project" value="TreeGrafter"/>
</dbReference>
<proteinExistence type="predicted"/>
<reference evidence="15 16" key="1">
    <citation type="submission" date="2016-02" db="EMBL/GenBank/DDBJ databases">
        <title>Complete Genome Sequence of Weissella jogaejeotgali FOL01.</title>
        <authorList>
            <person name="Lee J.-H."/>
            <person name="Ku H.-J."/>
        </authorList>
    </citation>
    <scope>NUCLEOTIDE SEQUENCE [LARGE SCALE GENOMIC DNA]</scope>
    <source>
        <strain evidence="15 16">FOL01</strain>
    </source>
</reference>
<evidence type="ECO:0000256" key="10">
    <source>
        <dbReference type="ARBA" id="ARBA00023136"/>
    </source>
</evidence>
<evidence type="ECO:0000256" key="3">
    <source>
        <dbReference type="ARBA" id="ARBA00022475"/>
    </source>
</evidence>
<dbReference type="PANTHER" id="PTHR30175:SF1">
    <property type="entry name" value="PTS SYSTEM ARBUTIN-, CELLOBIOSE-, AND SALICIN-SPECIFIC EIIBC COMPONENT-RELATED"/>
    <property type="match status" value="1"/>
</dbReference>
<feature type="transmembrane region" description="Helical" evidence="12">
    <location>
        <begin position="164"/>
        <end position="184"/>
    </location>
</feature>
<evidence type="ECO:0000256" key="6">
    <source>
        <dbReference type="ARBA" id="ARBA00022683"/>
    </source>
</evidence>
<feature type="transmembrane region" description="Helical" evidence="12">
    <location>
        <begin position="123"/>
        <end position="144"/>
    </location>
</feature>
<dbReference type="PROSITE" id="PS01035">
    <property type="entry name" value="PTS_EIIB_TYPE_1_CYS"/>
    <property type="match status" value="1"/>
</dbReference>
<gene>
    <name evidence="15" type="ORF">FOL01_1155</name>
</gene>
<feature type="transmembrane region" description="Helical" evidence="12">
    <location>
        <begin position="232"/>
        <end position="258"/>
    </location>
</feature>
<dbReference type="Pfam" id="PF00367">
    <property type="entry name" value="PTS_EIIB"/>
    <property type="match status" value="1"/>
</dbReference>
<dbReference type="CDD" id="cd00212">
    <property type="entry name" value="PTS_IIB_glc"/>
    <property type="match status" value="1"/>
</dbReference>
<keyword evidence="4" id="KW-0762">Sugar transport</keyword>
<dbReference type="PROSITE" id="PS51103">
    <property type="entry name" value="PTS_EIIC_TYPE_1"/>
    <property type="match status" value="1"/>
</dbReference>
<evidence type="ECO:0000256" key="11">
    <source>
        <dbReference type="PROSITE-ProRule" id="PRU00421"/>
    </source>
</evidence>
<dbReference type="InterPro" id="IPR001996">
    <property type="entry name" value="PTS_IIB_1"/>
</dbReference>
<keyword evidence="8" id="KW-0418">Kinase</keyword>
<dbReference type="EMBL" id="CP014332">
    <property type="protein sequence ID" value="APS42014.1"/>
    <property type="molecule type" value="Genomic_DNA"/>
</dbReference>
<evidence type="ECO:0000256" key="1">
    <source>
        <dbReference type="ARBA" id="ARBA00004651"/>
    </source>
</evidence>
<protein>
    <submittedName>
        <fullName evidence="15">PTS system, trehalose-specific IIB component</fullName>
    </submittedName>
</protein>
<feature type="transmembrane region" description="Helical" evidence="12">
    <location>
        <begin position="279"/>
        <end position="312"/>
    </location>
</feature>
<keyword evidence="10 12" id="KW-0472">Membrane</keyword>
<dbReference type="FunFam" id="3.30.1360.60:FF:000001">
    <property type="entry name" value="PTS system glucose-specific IIBC component PtsG"/>
    <property type="match status" value="1"/>
</dbReference>
<feature type="active site" description="Phosphocysteine intermediate; for EIIB activity" evidence="11">
    <location>
        <position position="29"/>
    </location>
</feature>
<comment type="subcellular location">
    <subcellularLocation>
        <location evidence="1">Cell membrane</location>
        <topology evidence="1">Multi-pass membrane protein</topology>
    </subcellularLocation>
</comment>
<evidence type="ECO:0000256" key="9">
    <source>
        <dbReference type="ARBA" id="ARBA00022989"/>
    </source>
</evidence>
<dbReference type="GO" id="GO:0015771">
    <property type="term" value="P:trehalose transport"/>
    <property type="evidence" value="ECO:0007669"/>
    <property type="project" value="TreeGrafter"/>
</dbReference>
<dbReference type="InterPro" id="IPR050558">
    <property type="entry name" value="PTS_Sugar-Specific_Components"/>
</dbReference>
<dbReference type="GO" id="GO:0016301">
    <property type="term" value="F:kinase activity"/>
    <property type="evidence" value="ECO:0007669"/>
    <property type="project" value="UniProtKB-KW"/>
</dbReference>
<dbReference type="Proteomes" id="UP000185473">
    <property type="component" value="Chromosome"/>
</dbReference>
<dbReference type="PROSITE" id="PS51098">
    <property type="entry name" value="PTS_EIIB_TYPE_1"/>
    <property type="match status" value="1"/>
</dbReference>
<evidence type="ECO:0000259" key="14">
    <source>
        <dbReference type="PROSITE" id="PS51103"/>
    </source>
</evidence>
<evidence type="ECO:0000313" key="15">
    <source>
        <dbReference type="EMBL" id="APS42014.1"/>
    </source>
</evidence>
<dbReference type="KEGG" id="wjo:FOL01_1155"/>
<dbReference type="STRING" id="1631871.FOL01_1155"/>
<evidence type="ECO:0000256" key="2">
    <source>
        <dbReference type="ARBA" id="ARBA00022448"/>
    </source>
</evidence>
<feature type="transmembrane region" description="Helical" evidence="12">
    <location>
        <begin position="413"/>
        <end position="437"/>
    </location>
</feature>
<dbReference type="SUPFAM" id="SSF55604">
    <property type="entry name" value="Glucose permease domain IIB"/>
    <property type="match status" value="1"/>
</dbReference>
<keyword evidence="9 12" id="KW-1133">Transmembrane helix</keyword>
<feature type="transmembrane region" description="Helical" evidence="12">
    <location>
        <begin position="387"/>
        <end position="406"/>
    </location>
</feature>
<accession>A0A1L6RBT6</accession>
<dbReference type="InterPro" id="IPR003352">
    <property type="entry name" value="PTS_EIIC"/>
</dbReference>
<dbReference type="InterPro" id="IPR036878">
    <property type="entry name" value="Glu_permease_IIB"/>
</dbReference>
<keyword evidence="7 12" id="KW-0812">Transmembrane</keyword>
<dbReference type="GO" id="GO:0009401">
    <property type="term" value="P:phosphoenolpyruvate-dependent sugar phosphotransferase system"/>
    <property type="evidence" value="ECO:0007669"/>
    <property type="project" value="UniProtKB-KW"/>
</dbReference>
<dbReference type="Pfam" id="PF02378">
    <property type="entry name" value="PTS_EIIC"/>
    <property type="match status" value="1"/>
</dbReference>
<feature type="transmembrane region" description="Helical" evidence="12">
    <location>
        <begin position="318"/>
        <end position="343"/>
    </location>
</feature>
<feature type="transmembrane region" description="Helical" evidence="12">
    <location>
        <begin position="457"/>
        <end position="479"/>
    </location>
</feature>
<dbReference type="GO" id="GO:0008982">
    <property type="term" value="F:protein-N(PI)-phosphohistidine-sugar phosphotransferase activity"/>
    <property type="evidence" value="ECO:0007669"/>
    <property type="project" value="InterPro"/>
</dbReference>
<evidence type="ECO:0000259" key="13">
    <source>
        <dbReference type="PROSITE" id="PS51098"/>
    </source>
</evidence>
<evidence type="ECO:0000256" key="5">
    <source>
        <dbReference type="ARBA" id="ARBA00022679"/>
    </source>
</evidence>
<keyword evidence="6" id="KW-0598">Phosphotransferase system</keyword>
<dbReference type="AlphaFoldDB" id="A0A1L6RBT6"/>
<evidence type="ECO:0000313" key="16">
    <source>
        <dbReference type="Proteomes" id="UP000185473"/>
    </source>
</evidence>
<keyword evidence="5" id="KW-0808">Transferase</keyword>
<evidence type="ECO:0000256" key="8">
    <source>
        <dbReference type="ARBA" id="ARBA00022777"/>
    </source>
</evidence>
<dbReference type="GO" id="GO:0005886">
    <property type="term" value="C:plasma membrane"/>
    <property type="evidence" value="ECO:0007669"/>
    <property type="project" value="UniProtKB-SubCell"/>
</dbReference>
<name>A0A1L6RBT6_9LACO</name>
<evidence type="ECO:0000256" key="7">
    <source>
        <dbReference type="ARBA" id="ARBA00022692"/>
    </source>
</evidence>
<feature type="domain" description="PTS EIIB type-1" evidence="13">
    <location>
        <begin position="7"/>
        <end position="91"/>
    </location>
</feature>
<evidence type="ECO:0000256" key="12">
    <source>
        <dbReference type="SAM" id="Phobius"/>
    </source>
</evidence>
<dbReference type="RefSeq" id="WP_207649833.1">
    <property type="nucleotide sequence ID" value="NZ_CP014332.1"/>
</dbReference>
<organism evidence="15 16">
    <name type="scientific">Weissella jogaejeotgali</name>
    <dbReference type="NCBI Taxonomy" id="1631871"/>
    <lineage>
        <taxon>Bacteria</taxon>
        <taxon>Bacillati</taxon>
        <taxon>Bacillota</taxon>
        <taxon>Bacilli</taxon>
        <taxon>Lactobacillales</taxon>
        <taxon>Lactobacillaceae</taxon>
        <taxon>Weissella</taxon>
    </lineage>
</organism>
<keyword evidence="2" id="KW-0813">Transport</keyword>
<feature type="domain" description="PTS EIIC type-1" evidence="14">
    <location>
        <begin position="126"/>
        <end position="492"/>
    </location>
</feature>
<sequence>MAKQNYDELAQNIIKNVGGKDNVDKVIHCITRLRFYLNDEKKADTDAIQDLDGVAGAVYNAQLGQYQVVIGQAVEDVYDKVIEQLGDDVIDEEATDAAVEATGGKQSNKPDGFFGMIKYGFQLLIGTITGSMMPIIGLLAASGILKGVLTLFTFNLGWINESSATYQIINTIADSTFYFLPILVGYTAAKQLKSDPIIVAAIAGVLVHPTMVELGEKTSKNFVEFLGVTMNASFFGLPIHIPSYTYSIFPIIFAAWLARPVGNWFKKVLPLSLRSIFQPLFTLFIVSVVVLVVVGPVITLISSGLATFINWLVTLNQAIAGLLIGGLYQVLVIFGLHWMIIPIISNDIAQTGHSVLNGLINFTMIAQGAGALAVWAKTKITNIKSLAFAGALSGFAGVTEPAMYGINLKYGRVFWMANIGGAVGGLIAGLLHVDMFGFTGSWIGFPSFFSKTDPNNIWYFVIAATVTTVVSFIAVYFWGFKDSDVKNAKNAEKKNVFKDAVND</sequence>
<dbReference type="InterPro" id="IPR013013">
    <property type="entry name" value="PTS_EIIC_1"/>
</dbReference>
<keyword evidence="16" id="KW-1185">Reference proteome</keyword>
<dbReference type="Gene3D" id="3.30.1360.60">
    <property type="entry name" value="Glucose permease domain IIB"/>
    <property type="match status" value="1"/>
</dbReference>
<feature type="transmembrane region" description="Helical" evidence="12">
    <location>
        <begin position="196"/>
        <end position="212"/>
    </location>
</feature>
<dbReference type="PANTHER" id="PTHR30175">
    <property type="entry name" value="PHOSPHOTRANSFERASE SYSTEM TRANSPORT PROTEIN"/>
    <property type="match status" value="1"/>
</dbReference>